<keyword evidence="3" id="KW-1185">Reference proteome</keyword>
<evidence type="ECO:0000256" key="1">
    <source>
        <dbReference type="SAM" id="MobiDB-lite"/>
    </source>
</evidence>
<sequence>MSSSFRFHLSPPIENNHHSRIQSQPQPSPILGLIPIPPLIPSPSPSSSTFSFRRTSINFANRLRARSPTRTNTSHENPSPSSNKTVFRAKCPCCSCPIVYAQTSTQIQCSTCQTHWPLYPAPSSSSTTTFSITSDHVRTLRSLALSPEQLKAFDADPAGYIRSSPDRDNIECFYTFAAELVTSLFASTICLSSAFAYSRSTHGSNSEPVGLRLRLARAFFMALVSGPGGRELLIAKFSSFLSQPGHELWSIGHHWSRHVSNIKTSDWAWAPVLFECAGVLANSGMAITDRFSKSSRLLGLSVTPLFQIFFWF</sequence>
<protein>
    <submittedName>
        <fullName evidence="2">Uncharacterized protein</fullName>
    </submittedName>
</protein>
<dbReference type="EMBL" id="MU167221">
    <property type="protein sequence ID" value="KAG0150222.1"/>
    <property type="molecule type" value="Genomic_DNA"/>
</dbReference>
<comment type="caution">
    <text evidence="2">The sequence shown here is derived from an EMBL/GenBank/DDBJ whole genome shotgun (WGS) entry which is preliminary data.</text>
</comment>
<feature type="region of interest" description="Disordered" evidence="1">
    <location>
        <begin position="61"/>
        <end position="84"/>
    </location>
</feature>
<evidence type="ECO:0000313" key="2">
    <source>
        <dbReference type="EMBL" id="KAG0150222.1"/>
    </source>
</evidence>
<feature type="compositionally biased region" description="Polar residues" evidence="1">
    <location>
        <begin position="68"/>
        <end position="84"/>
    </location>
</feature>
<name>A0A9P6NRB1_9BASI</name>
<accession>A0A9P6NRB1</accession>
<dbReference type="OrthoDB" id="10512937at2759"/>
<organism evidence="2 3">
    <name type="scientific">Cronartium quercuum f. sp. fusiforme G11</name>
    <dbReference type="NCBI Taxonomy" id="708437"/>
    <lineage>
        <taxon>Eukaryota</taxon>
        <taxon>Fungi</taxon>
        <taxon>Dikarya</taxon>
        <taxon>Basidiomycota</taxon>
        <taxon>Pucciniomycotina</taxon>
        <taxon>Pucciniomycetes</taxon>
        <taxon>Pucciniales</taxon>
        <taxon>Coleosporiaceae</taxon>
        <taxon>Cronartium</taxon>
    </lineage>
</organism>
<proteinExistence type="predicted"/>
<gene>
    <name evidence="2" type="ORF">CROQUDRAFT_73296</name>
</gene>
<dbReference type="Proteomes" id="UP000886653">
    <property type="component" value="Unassembled WGS sequence"/>
</dbReference>
<evidence type="ECO:0000313" key="3">
    <source>
        <dbReference type="Proteomes" id="UP000886653"/>
    </source>
</evidence>
<reference evidence="2" key="1">
    <citation type="submission" date="2013-11" db="EMBL/GenBank/DDBJ databases">
        <title>Genome sequence of the fusiform rust pathogen reveals effectors for host alternation and coevolution with pine.</title>
        <authorList>
            <consortium name="DOE Joint Genome Institute"/>
            <person name="Smith K."/>
            <person name="Pendleton A."/>
            <person name="Kubisiak T."/>
            <person name="Anderson C."/>
            <person name="Salamov A."/>
            <person name="Aerts A."/>
            <person name="Riley R."/>
            <person name="Clum A."/>
            <person name="Lindquist E."/>
            <person name="Ence D."/>
            <person name="Campbell M."/>
            <person name="Kronenberg Z."/>
            <person name="Feau N."/>
            <person name="Dhillon B."/>
            <person name="Hamelin R."/>
            <person name="Burleigh J."/>
            <person name="Smith J."/>
            <person name="Yandell M."/>
            <person name="Nelson C."/>
            <person name="Grigoriev I."/>
            <person name="Davis J."/>
        </authorList>
    </citation>
    <scope>NUCLEOTIDE SEQUENCE</scope>
    <source>
        <strain evidence="2">G11</strain>
    </source>
</reference>
<feature type="region of interest" description="Disordered" evidence="1">
    <location>
        <begin position="1"/>
        <end position="37"/>
    </location>
</feature>
<dbReference type="AlphaFoldDB" id="A0A9P6NRB1"/>